<feature type="domain" description="Transcription regulator PadR N-terminal" evidence="1">
    <location>
        <begin position="2"/>
        <end position="74"/>
    </location>
</feature>
<dbReference type="PANTHER" id="PTHR33169:SF27">
    <property type="entry name" value="TRANSCRIPTIONAL REGULATOR PADR FAMILY PROTEIN"/>
    <property type="match status" value="1"/>
</dbReference>
<accession>A0A5A5TGP6</accession>
<dbReference type="PANTHER" id="PTHR33169">
    <property type="entry name" value="PADR-FAMILY TRANSCRIPTIONAL REGULATOR"/>
    <property type="match status" value="1"/>
</dbReference>
<reference evidence="2 3" key="1">
    <citation type="submission" date="2019-01" db="EMBL/GenBank/DDBJ databases">
        <title>Draft genome sequence of Dictyobacter sp. Uno17.</title>
        <authorList>
            <person name="Wang C.M."/>
            <person name="Zheng Y."/>
            <person name="Sakai Y."/>
            <person name="Abe K."/>
            <person name="Yokota A."/>
            <person name="Yabe S."/>
        </authorList>
    </citation>
    <scope>NUCLEOTIDE SEQUENCE [LARGE SCALE GENOMIC DNA]</scope>
    <source>
        <strain evidence="2 3">Uno17</strain>
    </source>
</reference>
<dbReference type="Pfam" id="PF03551">
    <property type="entry name" value="PadR"/>
    <property type="match status" value="1"/>
</dbReference>
<dbReference type="Proteomes" id="UP000322530">
    <property type="component" value="Unassembled WGS sequence"/>
</dbReference>
<dbReference type="Gene3D" id="1.10.10.10">
    <property type="entry name" value="Winged helix-like DNA-binding domain superfamily/Winged helix DNA-binding domain"/>
    <property type="match status" value="1"/>
</dbReference>
<dbReference type="InterPro" id="IPR036388">
    <property type="entry name" value="WH-like_DNA-bd_sf"/>
</dbReference>
<dbReference type="SUPFAM" id="SSF46785">
    <property type="entry name" value="Winged helix' DNA-binding domain"/>
    <property type="match status" value="1"/>
</dbReference>
<dbReference type="InterPro" id="IPR005149">
    <property type="entry name" value="Tscrpt_reg_PadR_N"/>
</dbReference>
<comment type="caution">
    <text evidence="2">The sequence shown here is derived from an EMBL/GenBank/DDBJ whole genome shotgun (WGS) entry which is preliminary data.</text>
</comment>
<dbReference type="AlphaFoldDB" id="A0A5A5TGP6"/>
<proteinExistence type="predicted"/>
<gene>
    <name evidence="2" type="ORF">KDI_43150</name>
</gene>
<organism evidence="2 3">
    <name type="scientific">Dictyobacter arantiisoli</name>
    <dbReference type="NCBI Taxonomy" id="2014874"/>
    <lineage>
        <taxon>Bacteria</taxon>
        <taxon>Bacillati</taxon>
        <taxon>Chloroflexota</taxon>
        <taxon>Ktedonobacteria</taxon>
        <taxon>Ktedonobacterales</taxon>
        <taxon>Dictyobacteraceae</taxon>
        <taxon>Dictyobacter</taxon>
    </lineage>
</organism>
<evidence type="ECO:0000259" key="1">
    <source>
        <dbReference type="Pfam" id="PF03551"/>
    </source>
</evidence>
<evidence type="ECO:0000313" key="3">
    <source>
        <dbReference type="Proteomes" id="UP000322530"/>
    </source>
</evidence>
<protein>
    <submittedName>
        <fullName evidence="2">PadR family transcriptional regulator</fullName>
    </submittedName>
</protein>
<dbReference type="InterPro" id="IPR036390">
    <property type="entry name" value="WH_DNA-bd_sf"/>
</dbReference>
<name>A0A5A5TGP6_9CHLR</name>
<sequence length="168" mass="19408">MLLGMLKSQSQHGYQINEFIEKNLSRMVDMKRSTAYTLLERLCDQGYVDGTMEQAGNRPQKKVYTITPTGEQKFFELLHEYLKHAGVIQFPFDIGLMFLDSLPDEDVSLCLQGHLQELDRQIVGFEQTPRHGFGRGVDLAVEHRLIMSRAERDWVASILQRFQSLTDE</sequence>
<dbReference type="EMBL" id="BIXY01000081">
    <property type="protein sequence ID" value="GCF10751.1"/>
    <property type="molecule type" value="Genomic_DNA"/>
</dbReference>
<evidence type="ECO:0000313" key="2">
    <source>
        <dbReference type="EMBL" id="GCF10751.1"/>
    </source>
</evidence>
<keyword evidence="3" id="KW-1185">Reference proteome</keyword>
<dbReference type="InterPro" id="IPR052509">
    <property type="entry name" value="Metal_resp_DNA-bind_regulator"/>
</dbReference>